<organism evidence="2 3">
    <name type="scientific">Candidatus Desulfolinea nitratireducens</name>
    <dbReference type="NCBI Taxonomy" id="2841698"/>
    <lineage>
        <taxon>Bacteria</taxon>
        <taxon>Bacillati</taxon>
        <taxon>Chloroflexota</taxon>
        <taxon>Anaerolineae</taxon>
        <taxon>Anaerolineales</taxon>
        <taxon>Anaerolineales incertae sedis</taxon>
        <taxon>Candidatus Desulfolinea</taxon>
    </lineage>
</organism>
<dbReference type="AlphaFoldDB" id="A0A8J6NHN2"/>
<reference evidence="2 3" key="1">
    <citation type="submission" date="2020-08" db="EMBL/GenBank/DDBJ databases">
        <title>Bridging the membrane lipid divide: bacteria of the FCB group superphylum have the potential to synthesize archaeal ether lipids.</title>
        <authorList>
            <person name="Villanueva L."/>
            <person name="Von Meijenfeldt F.A.B."/>
            <person name="Westbye A.B."/>
            <person name="Yadav S."/>
            <person name="Hopmans E.C."/>
            <person name="Dutilh B.E."/>
            <person name="Sinninghe Damste J.S."/>
        </authorList>
    </citation>
    <scope>NUCLEOTIDE SEQUENCE [LARGE SCALE GENOMIC DNA]</scope>
    <source>
        <strain evidence="2">NIOZ-UU36</strain>
    </source>
</reference>
<keyword evidence="1" id="KW-0812">Transmembrane</keyword>
<gene>
    <name evidence="2" type="ORF">H8E29_00815</name>
</gene>
<feature type="transmembrane region" description="Helical" evidence="1">
    <location>
        <begin position="38"/>
        <end position="57"/>
    </location>
</feature>
<dbReference type="EMBL" id="JACNJN010000026">
    <property type="protein sequence ID" value="MBC8333782.1"/>
    <property type="molecule type" value="Genomic_DNA"/>
</dbReference>
<feature type="transmembrane region" description="Helical" evidence="1">
    <location>
        <begin position="12"/>
        <end position="32"/>
    </location>
</feature>
<proteinExistence type="predicted"/>
<evidence type="ECO:0000256" key="1">
    <source>
        <dbReference type="SAM" id="Phobius"/>
    </source>
</evidence>
<protein>
    <submittedName>
        <fullName evidence="2">Uncharacterized protein</fullName>
    </submittedName>
</protein>
<keyword evidence="1" id="KW-0472">Membrane</keyword>
<comment type="caution">
    <text evidence="2">The sequence shown here is derived from an EMBL/GenBank/DDBJ whole genome shotgun (WGS) entry which is preliminary data.</text>
</comment>
<dbReference type="Proteomes" id="UP000614469">
    <property type="component" value="Unassembled WGS sequence"/>
</dbReference>
<accession>A0A8J6NHN2</accession>
<sequence length="136" mass="14291">MDALNKLSRSLGLHPLVGFGMVAVDMMLFGAEAATFELIWPISVAVGAALTIPSILIQRHSFKDSWGASIGKGMLVGVLTAIPTPLPALVPLLGGTLGTIQMLGSGKEKKALPPIEGEIVEDENTPLIEGKFEKET</sequence>
<keyword evidence="1" id="KW-1133">Transmembrane helix</keyword>
<evidence type="ECO:0000313" key="3">
    <source>
        <dbReference type="Proteomes" id="UP000614469"/>
    </source>
</evidence>
<name>A0A8J6NHN2_9CHLR</name>
<evidence type="ECO:0000313" key="2">
    <source>
        <dbReference type="EMBL" id="MBC8333782.1"/>
    </source>
</evidence>